<dbReference type="EMBL" id="OCNJ01000005">
    <property type="protein sequence ID" value="SOD96520.1"/>
    <property type="molecule type" value="Genomic_DNA"/>
</dbReference>
<feature type="domain" description="DUF403" evidence="1">
    <location>
        <begin position="522"/>
        <end position="840"/>
    </location>
</feature>
<dbReference type="Pfam" id="PF04168">
    <property type="entry name" value="Alpha-E"/>
    <property type="match status" value="1"/>
</dbReference>
<proteinExistence type="predicted"/>
<organism evidence="3 4">
    <name type="scientific">Caenispirillum bisanense</name>
    <dbReference type="NCBI Taxonomy" id="414052"/>
    <lineage>
        <taxon>Bacteria</taxon>
        <taxon>Pseudomonadati</taxon>
        <taxon>Pseudomonadota</taxon>
        <taxon>Alphaproteobacteria</taxon>
        <taxon>Rhodospirillales</taxon>
        <taxon>Novispirillaceae</taxon>
        <taxon>Caenispirillum</taxon>
    </lineage>
</organism>
<dbReference type="AlphaFoldDB" id="A0A286GLY0"/>
<evidence type="ECO:0000259" key="2">
    <source>
        <dbReference type="Pfam" id="PF14403"/>
    </source>
</evidence>
<sequence length="864" mass="94585">MPMLDTTRRMGRDGQGVLPGFTHIGYGTSRGTYDEMVDETGAVRPHWQSFADALSQLSESEMRARWDRGQRLIRDNGVTYNVYGDPEGMDRPWQLDPLPLLVSSKEWAFLEAALKQRATLMSLILADLYGPQRLLTEGLLPPALVFGNPGFLRPLHGAQGQAGKQLQFYAADVARSPDGTWWVVGDRTEAPSGAGYALENRIIVSRVLPDFYRTANVQRLAGWFLKARDALIGLAPRNPDNPRVVVLTPGPYNETYFEHAYLARYMGLTLVEGEDLTVRENRVYLKTMEGLKPVEVILRRTDGSYCDPLDLRDDSTLGVPGLVGAVQAGTVAVANGLGSGLIETPAFMPFLPGLCRHLLGEELRLPGIASWWCGQDKERAYVLANLHRLAVRPAFTVQAPITDASRLSSAERAQLAARIEAAPYLWVAQEAVHLSSAPAWVEGRLETRAVTLRCHAVMTRDGPEIMPGGLCRTTAPGTLSLSMQHGGGSKDAWVLSDAPVSHVSLLRSRNAPAKTVRGSRDLPSRVADNTFWLGRYLERCEDTTRVLRAAMSRAVEGSAGGGDPELAVVLDLFAMLGHLPHDLDRREPAAQDEAVRLLITGNMDVANFVGLRGVIQNLQRVATVVRDRLSLDTWRSINRLGEGLAALRKPAAVSPDEMLGALNETIMILSALSGLCSENMTRGPGWRFMDVGRRLERGLHALDLLSALLSSPPDDVGPALDVVLDLSDSVMTYRARYLAAPQVVPVLDLLLVDETNPRSLGFQLARLMDHADALAPYLADRMFTPEQRIVMGLLTGARTLDPALVTLAEPKGGEVRLIDLVGTMRSGLWDFSETLTRQYFVHAAEVSEPISPFVELLAAKDRTS</sequence>
<dbReference type="InterPro" id="IPR007296">
    <property type="entry name" value="DUF403"/>
</dbReference>
<name>A0A286GLY0_9PROT</name>
<evidence type="ECO:0000313" key="4">
    <source>
        <dbReference type="Proteomes" id="UP000219621"/>
    </source>
</evidence>
<evidence type="ECO:0000259" key="1">
    <source>
        <dbReference type="Pfam" id="PF04168"/>
    </source>
</evidence>
<dbReference type="Proteomes" id="UP000219621">
    <property type="component" value="Unassembled WGS sequence"/>
</dbReference>
<dbReference type="PANTHER" id="PTHR34595:SF2">
    <property type="entry name" value="BLR2978 PROTEIN"/>
    <property type="match status" value="1"/>
</dbReference>
<dbReference type="RefSeq" id="WP_097279741.1">
    <property type="nucleotide sequence ID" value="NZ_OCNJ01000005.1"/>
</dbReference>
<evidence type="ECO:0000313" key="3">
    <source>
        <dbReference type="EMBL" id="SOD96520.1"/>
    </source>
</evidence>
<keyword evidence="4" id="KW-1185">Reference proteome</keyword>
<feature type="domain" description="Circularly permuted ATP-grasp type 2" evidence="2">
    <location>
        <begin position="99"/>
        <end position="473"/>
    </location>
</feature>
<dbReference type="Pfam" id="PF14403">
    <property type="entry name" value="CP_ATPgrasp_2"/>
    <property type="match status" value="1"/>
</dbReference>
<protein>
    <submittedName>
        <fullName evidence="3">Uncharacterized conserved protein, circularly permuted ATPgrasp superfamily</fullName>
    </submittedName>
</protein>
<dbReference type="InterPro" id="IPR051680">
    <property type="entry name" value="ATP-dep_Glu-Cys_Ligase-2"/>
</dbReference>
<dbReference type="PANTHER" id="PTHR34595">
    <property type="entry name" value="BLR5612 PROTEIN"/>
    <property type="match status" value="1"/>
</dbReference>
<dbReference type="Gene3D" id="3.30.1490.270">
    <property type="match status" value="1"/>
</dbReference>
<dbReference type="InterPro" id="IPR025841">
    <property type="entry name" value="CP_ATPgrasp_2"/>
</dbReference>
<gene>
    <name evidence="3" type="ORF">SAMN05421508_105379</name>
</gene>
<reference evidence="3 4" key="1">
    <citation type="submission" date="2017-09" db="EMBL/GenBank/DDBJ databases">
        <authorList>
            <person name="Ehlers B."/>
            <person name="Leendertz F.H."/>
        </authorList>
    </citation>
    <scope>NUCLEOTIDE SEQUENCE [LARGE SCALE GENOMIC DNA]</scope>
    <source>
        <strain evidence="3 4">USBA 140</strain>
    </source>
</reference>
<dbReference type="SUPFAM" id="SSF56059">
    <property type="entry name" value="Glutathione synthetase ATP-binding domain-like"/>
    <property type="match status" value="1"/>
</dbReference>
<dbReference type="OrthoDB" id="9804079at2"/>
<dbReference type="Gene3D" id="3.40.50.11290">
    <property type="match status" value="1"/>
</dbReference>
<accession>A0A286GLY0</accession>